<organism evidence="1 2">
    <name type="scientific">Listeria booriae</name>
    <dbReference type="NCBI Taxonomy" id="1552123"/>
    <lineage>
        <taxon>Bacteria</taxon>
        <taxon>Bacillati</taxon>
        <taxon>Bacillota</taxon>
        <taxon>Bacilli</taxon>
        <taxon>Bacillales</taxon>
        <taxon>Listeriaceae</taxon>
        <taxon>Listeria</taxon>
    </lineage>
</organism>
<accession>A0A841Y4E0</accession>
<proteinExistence type="predicted"/>
<dbReference type="EMBL" id="JAAROV010000009">
    <property type="protein sequence ID" value="MBC1318527.1"/>
    <property type="molecule type" value="Genomic_DNA"/>
</dbReference>
<gene>
    <name evidence="1" type="ORF">HB811_17245</name>
</gene>
<reference evidence="1 2" key="1">
    <citation type="submission" date="2020-03" db="EMBL/GenBank/DDBJ databases">
        <title>Soil Listeria distribution.</title>
        <authorList>
            <person name="Liao J."/>
            <person name="Wiedmann M."/>
        </authorList>
    </citation>
    <scope>NUCLEOTIDE SEQUENCE [LARGE SCALE GENOMIC DNA]</scope>
    <source>
        <strain evidence="1 2">FSL L7-1816</strain>
    </source>
</reference>
<dbReference type="RefSeq" id="WP_185383090.1">
    <property type="nucleotide sequence ID" value="NZ_JAARNB010000010.1"/>
</dbReference>
<name>A0A841Y4E0_9LIST</name>
<dbReference type="Proteomes" id="UP000543379">
    <property type="component" value="Unassembled WGS sequence"/>
</dbReference>
<evidence type="ECO:0000313" key="1">
    <source>
        <dbReference type="EMBL" id="MBC1318527.1"/>
    </source>
</evidence>
<comment type="caution">
    <text evidence="1">The sequence shown here is derived from an EMBL/GenBank/DDBJ whole genome shotgun (WGS) entry which is preliminary data.</text>
</comment>
<evidence type="ECO:0000313" key="2">
    <source>
        <dbReference type="Proteomes" id="UP000543379"/>
    </source>
</evidence>
<protein>
    <submittedName>
        <fullName evidence="1">Uncharacterized protein</fullName>
    </submittedName>
</protein>
<dbReference type="AlphaFoldDB" id="A0A841Y4E0"/>
<sequence length="60" mass="6996">MMVLILVIVVCCLAVYVYTSQKEKQKLNEKIEFQHSLIQDLTEGLEYLDEKQRGGFHHVS</sequence>